<dbReference type="InterPro" id="IPR016167">
    <property type="entry name" value="FAD-bd_PCMH_sub1"/>
</dbReference>
<keyword evidence="2" id="KW-0274">FAD</keyword>
<dbReference type="Gene3D" id="3.40.462.10">
    <property type="entry name" value="FAD-linked oxidases, C-terminal domain"/>
    <property type="match status" value="1"/>
</dbReference>
<dbReference type="EMBL" id="JAFIMR010000002">
    <property type="protein sequence ID" value="KAI1880811.1"/>
    <property type="molecule type" value="Genomic_DNA"/>
</dbReference>
<sequence>MTSTQPTNTYPDLEYEEAHIRTFTPRKDRPISLVLPPGINRETFEKAVGEFALAIGKDQVFVKEALAQYIDPYDLHDDDNSKRKVPSAAVCPGSMDELRAVLQTANKFGIPVWTFSRGKNLGYGGPAPRVNGSVALDLHRMDKVIEVNDEHAYAVVEPGVTFHDLYKYCVANKKKVWPSTPSLGWGSVVGNSLERGTGFGSNSNHNQSITGMEVMLADGDLVRTGQFGITNSPSAFLSKFTFGPSVEGLFLQSNLGIVTKLAIWLTPAPPAFMSCRLTMPEEDDIKTLIDAVGRMRRSGLIPNVVWVGNFIERLCIRGKRRDFWQGEGAIPAERLLELQKELKEDYWTASFGLYGPAKVIEAQFNEIKQQLEVQAPTGTVTGHLYAGSHGEPLDAASVPFEHGLYMVGIPSMFSLPLMDWALKDDATGKGAHGDYAPVIPHSGEKVLESRAHNDFPDLIAEHNDFNNHAYLRFVETLKDSVDPNGILSPGKQGIWPKKYRHLREGGANPKAP</sequence>
<dbReference type="InterPro" id="IPR036318">
    <property type="entry name" value="FAD-bd_PCMH-like_sf"/>
</dbReference>
<dbReference type="GO" id="GO:0005739">
    <property type="term" value="C:mitochondrion"/>
    <property type="evidence" value="ECO:0007669"/>
    <property type="project" value="TreeGrafter"/>
</dbReference>
<dbReference type="GO" id="GO:1903457">
    <property type="term" value="P:lactate catabolic process"/>
    <property type="evidence" value="ECO:0007669"/>
    <property type="project" value="TreeGrafter"/>
</dbReference>
<evidence type="ECO:0000256" key="1">
    <source>
        <dbReference type="ARBA" id="ARBA00022630"/>
    </source>
</evidence>
<dbReference type="PANTHER" id="PTHR11748">
    <property type="entry name" value="D-LACTATE DEHYDROGENASE"/>
    <property type="match status" value="1"/>
</dbReference>
<keyword evidence="1" id="KW-0285">Flavoprotein</keyword>
<comment type="caution">
    <text evidence="4">The sequence shown here is derived from an EMBL/GenBank/DDBJ whole genome shotgun (WGS) entry which is preliminary data.</text>
</comment>
<dbReference type="InterPro" id="IPR016170">
    <property type="entry name" value="Cytok_DH_C_sf"/>
</dbReference>
<dbReference type="AlphaFoldDB" id="A0A9Q0AVI8"/>
<organism evidence="4 5">
    <name type="scientific">Neoarthrinium moseri</name>
    <dbReference type="NCBI Taxonomy" id="1658444"/>
    <lineage>
        <taxon>Eukaryota</taxon>
        <taxon>Fungi</taxon>
        <taxon>Dikarya</taxon>
        <taxon>Ascomycota</taxon>
        <taxon>Pezizomycotina</taxon>
        <taxon>Sordariomycetes</taxon>
        <taxon>Xylariomycetidae</taxon>
        <taxon>Amphisphaeriales</taxon>
        <taxon>Apiosporaceae</taxon>
        <taxon>Neoarthrinium</taxon>
    </lineage>
</organism>
<dbReference type="GO" id="GO:0071949">
    <property type="term" value="F:FAD binding"/>
    <property type="evidence" value="ECO:0007669"/>
    <property type="project" value="InterPro"/>
</dbReference>
<dbReference type="InterPro" id="IPR016169">
    <property type="entry name" value="FAD-bd_PCMH_sub2"/>
</dbReference>
<dbReference type="Gene3D" id="1.10.45.10">
    <property type="entry name" value="Vanillyl-alcohol Oxidase, Chain A, domain 4"/>
    <property type="match status" value="1"/>
</dbReference>
<dbReference type="Gene3D" id="3.30.465.10">
    <property type="match status" value="1"/>
</dbReference>
<evidence type="ECO:0000313" key="4">
    <source>
        <dbReference type="EMBL" id="KAI1880811.1"/>
    </source>
</evidence>
<protein>
    <recommendedName>
        <fullName evidence="3">FAD-binding PCMH-type domain-containing protein</fullName>
    </recommendedName>
</protein>
<accession>A0A9Q0AVI8</accession>
<dbReference type="InterPro" id="IPR016166">
    <property type="entry name" value="FAD-bd_PCMH"/>
</dbReference>
<proteinExistence type="predicted"/>
<feature type="domain" description="FAD-binding PCMH-type" evidence="3">
    <location>
        <begin position="82"/>
        <end position="268"/>
    </location>
</feature>
<dbReference type="InterPro" id="IPR006094">
    <property type="entry name" value="Oxid_FAD_bind_N"/>
</dbReference>
<evidence type="ECO:0000256" key="2">
    <source>
        <dbReference type="ARBA" id="ARBA00022827"/>
    </source>
</evidence>
<name>A0A9Q0AVI8_9PEZI</name>
<gene>
    <name evidence="4" type="ORF">JX265_001051</name>
</gene>
<dbReference type="InterPro" id="IPR016171">
    <property type="entry name" value="Vanillyl_alc_oxidase_C-sub2"/>
</dbReference>
<dbReference type="GO" id="GO:0004458">
    <property type="term" value="F:D-lactate dehydrogenase (cytochrome) activity"/>
    <property type="evidence" value="ECO:0007669"/>
    <property type="project" value="TreeGrafter"/>
</dbReference>
<dbReference type="SUPFAM" id="SSF55103">
    <property type="entry name" value="FAD-linked oxidases, C-terminal domain"/>
    <property type="match status" value="1"/>
</dbReference>
<dbReference type="InterPro" id="IPR016164">
    <property type="entry name" value="FAD-linked_Oxase-like_C"/>
</dbReference>
<keyword evidence="5" id="KW-1185">Reference proteome</keyword>
<dbReference type="Gene3D" id="3.30.43.10">
    <property type="entry name" value="Uridine Diphospho-n-acetylenolpyruvylglucosamine Reductase, domain 2"/>
    <property type="match status" value="1"/>
</dbReference>
<dbReference type="Proteomes" id="UP000829685">
    <property type="component" value="Unassembled WGS sequence"/>
</dbReference>
<evidence type="ECO:0000313" key="5">
    <source>
        <dbReference type="Proteomes" id="UP000829685"/>
    </source>
</evidence>
<dbReference type="SUPFAM" id="SSF56176">
    <property type="entry name" value="FAD-binding/transporter-associated domain-like"/>
    <property type="match status" value="1"/>
</dbReference>
<reference evidence="4" key="1">
    <citation type="submission" date="2021-03" db="EMBL/GenBank/DDBJ databases">
        <title>Revisited historic fungal species revealed as producer of novel bioactive compounds through whole genome sequencing and comparative genomics.</title>
        <authorList>
            <person name="Vignolle G.A."/>
            <person name="Hochenegger N."/>
            <person name="Mach R.L."/>
            <person name="Mach-Aigner A.R."/>
            <person name="Javad Rahimi M."/>
            <person name="Salim K.A."/>
            <person name="Chan C.M."/>
            <person name="Lim L.B.L."/>
            <person name="Cai F."/>
            <person name="Druzhinina I.S."/>
            <person name="U'Ren J.M."/>
            <person name="Derntl C."/>
        </authorList>
    </citation>
    <scope>NUCLEOTIDE SEQUENCE</scope>
    <source>
        <strain evidence="4">TUCIM 5799</strain>
    </source>
</reference>
<evidence type="ECO:0000259" key="3">
    <source>
        <dbReference type="PROSITE" id="PS51387"/>
    </source>
</evidence>
<dbReference type="PROSITE" id="PS51387">
    <property type="entry name" value="FAD_PCMH"/>
    <property type="match status" value="1"/>
</dbReference>
<dbReference type="Pfam" id="PF01565">
    <property type="entry name" value="FAD_binding_4"/>
    <property type="match status" value="1"/>
</dbReference>
<dbReference type="GO" id="GO:0008720">
    <property type="term" value="F:D-lactate dehydrogenase (NAD+) activity"/>
    <property type="evidence" value="ECO:0007669"/>
    <property type="project" value="TreeGrafter"/>
</dbReference>
<dbReference type="PANTHER" id="PTHR11748:SF114">
    <property type="entry name" value="ARYL-ALCOHOL OXIDASE VANILLYL-ALCOHOL OXIDASE (AFU_ORTHOLOGUE AFUA_3G09500)-RELATED"/>
    <property type="match status" value="1"/>
</dbReference>